<organism evidence="3 4">
    <name type="scientific">Anaeromyxobacter oryzae</name>
    <dbReference type="NCBI Taxonomy" id="2918170"/>
    <lineage>
        <taxon>Bacteria</taxon>
        <taxon>Pseudomonadati</taxon>
        <taxon>Myxococcota</taxon>
        <taxon>Myxococcia</taxon>
        <taxon>Myxococcales</taxon>
        <taxon>Cystobacterineae</taxon>
        <taxon>Anaeromyxobacteraceae</taxon>
        <taxon>Anaeromyxobacter</taxon>
    </lineage>
</organism>
<dbReference type="PANTHER" id="PTHR33643:SF1">
    <property type="entry name" value="UREASE ACCESSORY PROTEIN D"/>
    <property type="match status" value="1"/>
</dbReference>
<protein>
    <recommendedName>
        <fullName evidence="5">Urease accessory protein UreD</fullName>
    </recommendedName>
</protein>
<evidence type="ECO:0000313" key="3">
    <source>
        <dbReference type="EMBL" id="BDG03353.1"/>
    </source>
</evidence>
<dbReference type="Pfam" id="PF01774">
    <property type="entry name" value="UreD"/>
    <property type="match status" value="1"/>
</dbReference>
<dbReference type="EMBL" id="AP025591">
    <property type="protein sequence ID" value="BDG03353.1"/>
    <property type="molecule type" value="Genomic_DNA"/>
</dbReference>
<dbReference type="Proteomes" id="UP001162891">
    <property type="component" value="Chromosome"/>
</dbReference>
<gene>
    <name evidence="3" type="ORF">AMOR_23490</name>
</gene>
<evidence type="ECO:0008006" key="5">
    <source>
        <dbReference type="Google" id="ProtNLM"/>
    </source>
</evidence>
<keyword evidence="2" id="KW-0143">Chaperone</keyword>
<evidence type="ECO:0000313" key="4">
    <source>
        <dbReference type="Proteomes" id="UP001162891"/>
    </source>
</evidence>
<evidence type="ECO:0000256" key="2">
    <source>
        <dbReference type="ARBA" id="ARBA00023186"/>
    </source>
</evidence>
<comment type="similarity">
    <text evidence="1">Belongs to the UreD family.</text>
</comment>
<dbReference type="HAMAP" id="MF_01384">
    <property type="entry name" value="UreD"/>
    <property type="match status" value="1"/>
</dbReference>
<dbReference type="InterPro" id="IPR002669">
    <property type="entry name" value="UreD"/>
</dbReference>
<keyword evidence="4" id="KW-1185">Reference proteome</keyword>
<proteinExistence type="inferred from homology"/>
<accession>A0ABN6MQT0</accession>
<name>A0ABN6MQT0_9BACT</name>
<reference evidence="4" key="1">
    <citation type="journal article" date="2022" name="Int. J. Syst. Evol. Microbiol.">
        <title>Anaeromyxobacter oryzae sp. nov., Anaeromyxobacter diazotrophicus sp. nov. and Anaeromyxobacter paludicola sp. nov., isolated from paddy soils.</title>
        <authorList>
            <person name="Itoh H."/>
            <person name="Xu Z."/>
            <person name="Mise K."/>
            <person name="Masuda Y."/>
            <person name="Ushijima N."/>
            <person name="Hayakawa C."/>
            <person name="Shiratori Y."/>
            <person name="Senoo K."/>
        </authorList>
    </citation>
    <scope>NUCLEOTIDE SEQUENCE [LARGE SCALE GENOMIC DNA]</scope>
    <source>
        <strain evidence="4">Red232</strain>
    </source>
</reference>
<sequence length="298" mass="30134">MRVADPAPMLDLSGACCPAIGHPRPEGGLRSGAGRIATARVDGASALVACAAASPLQLLSPSPRGRVAWVISASHGGGLVAGDDVSLDLDVGAGSTALLSTQAGTKVYRSGGAVAAQRLHARVAEGAVLAVLPQPVSCFAGARFEQEQRFALAPGSSLLWLDALVAGRAARGERWAFAAYRSRVEVAVAGRPVLADALRLVAGEGPPLGERLEGIDLLATAVALGPAVARHARALLDRLADAPADRDAPVLAAASPLAGGGVLLRVASRTVEAGLVFLRERLAFVADVAGADPFARIP</sequence>
<evidence type="ECO:0000256" key="1">
    <source>
        <dbReference type="ARBA" id="ARBA00007177"/>
    </source>
</evidence>
<dbReference type="PANTHER" id="PTHR33643">
    <property type="entry name" value="UREASE ACCESSORY PROTEIN D"/>
    <property type="match status" value="1"/>
</dbReference>